<keyword evidence="2" id="KW-1185">Reference proteome</keyword>
<organism evidence="1 2">
    <name type="scientific">Pleurodeles waltl</name>
    <name type="common">Iberian ribbed newt</name>
    <dbReference type="NCBI Taxonomy" id="8319"/>
    <lineage>
        <taxon>Eukaryota</taxon>
        <taxon>Metazoa</taxon>
        <taxon>Chordata</taxon>
        <taxon>Craniata</taxon>
        <taxon>Vertebrata</taxon>
        <taxon>Euteleostomi</taxon>
        <taxon>Amphibia</taxon>
        <taxon>Batrachia</taxon>
        <taxon>Caudata</taxon>
        <taxon>Salamandroidea</taxon>
        <taxon>Salamandridae</taxon>
        <taxon>Pleurodelinae</taxon>
        <taxon>Pleurodeles</taxon>
    </lineage>
</organism>
<accession>A0AAV7PG44</accession>
<dbReference type="EMBL" id="JANPWB010000011">
    <property type="protein sequence ID" value="KAJ1126356.1"/>
    <property type="molecule type" value="Genomic_DNA"/>
</dbReference>
<reference evidence="1" key="1">
    <citation type="journal article" date="2022" name="bioRxiv">
        <title>Sequencing and chromosome-scale assembly of the giantPleurodeles waltlgenome.</title>
        <authorList>
            <person name="Brown T."/>
            <person name="Elewa A."/>
            <person name="Iarovenko S."/>
            <person name="Subramanian E."/>
            <person name="Araus A.J."/>
            <person name="Petzold A."/>
            <person name="Susuki M."/>
            <person name="Suzuki K.-i.T."/>
            <person name="Hayashi T."/>
            <person name="Toyoda A."/>
            <person name="Oliveira C."/>
            <person name="Osipova E."/>
            <person name="Leigh N.D."/>
            <person name="Simon A."/>
            <person name="Yun M.H."/>
        </authorList>
    </citation>
    <scope>NUCLEOTIDE SEQUENCE</scope>
    <source>
        <strain evidence="1">20211129_DDA</strain>
        <tissue evidence="1">Liver</tissue>
    </source>
</reference>
<proteinExistence type="predicted"/>
<dbReference type="AlphaFoldDB" id="A0AAV7PG44"/>
<gene>
    <name evidence="1" type="ORF">NDU88_004764</name>
</gene>
<evidence type="ECO:0000313" key="1">
    <source>
        <dbReference type="EMBL" id="KAJ1126356.1"/>
    </source>
</evidence>
<name>A0AAV7PG44_PLEWA</name>
<dbReference type="Proteomes" id="UP001066276">
    <property type="component" value="Chromosome 7"/>
</dbReference>
<protein>
    <submittedName>
        <fullName evidence="1">Uncharacterized protein</fullName>
    </submittedName>
</protein>
<evidence type="ECO:0000313" key="2">
    <source>
        <dbReference type="Proteomes" id="UP001066276"/>
    </source>
</evidence>
<sequence>MSVLTAQRKLEYLSQTVSMSDVVIAVALPAEKAAAASRFRASHSSTGSLPVLRAPQLSVARVKDCAQCGGVLIAVTTPYTRPPALEATLGFRAPGYLPLLGKPSKALDVRALRLLRLDLLRSVTNCNLCHRRPPEACAPCDLQGLARSVST</sequence>
<comment type="caution">
    <text evidence="1">The sequence shown here is derived from an EMBL/GenBank/DDBJ whole genome shotgun (WGS) entry which is preliminary data.</text>
</comment>